<dbReference type="EMBL" id="DF236974">
    <property type="protein sequence ID" value="GAQ79140.1"/>
    <property type="molecule type" value="Genomic_DNA"/>
</dbReference>
<dbReference type="InterPro" id="IPR044687">
    <property type="entry name" value="LPA3"/>
</dbReference>
<dbReference type="PANTHER" id="PTHR34051:SF1">
    <property type="entry name" value="PROTEIN LOW PSII ACCUMULATION 3, CHLOROPLASTIC"/>
    <property type="match status" value="1"/>
</dbReference>
<evidence type="ECO:0000259" key="2">
    <source>
        <dbReference type="Pfam" id="PF09353"/>
    </source>
</evidence>
<accession>A0A1Y1HKM1</accession>
<dbReference type="Pfam" id="PF09353">
    <property type="entry name" value="DUF1995"/>
    <property type="match status" value="1"/>
</dbReference>
<dbReference type="PANTHER" id="PTHR34051">
    <property type="entry name" value="PROTEIN LOW PSII ACCUMULATION 3, CHLOROPLASTIC"/>
    <property type="match status" value="1"/>
</dbReference>
<keyword evidence="4" id="KW-1185">Reference proteome</keyword>
<dbReference type="OMA" id="FWNAGEM"/>
<feature type="region of interest" description="Disordered" evidence="1">
    <location>
        <begin position="1"/>
        <end position="21"/>
    </location>
</feature>
<dbReference type="InterPro" id="IPR018962">
    <property type="entry name" value="DUF1995"/>
</dbReference>
<dbReference type="Proteomes" id="UP000054558">
    <property type="component" value="Unassembled WGS sequence"/>
</dbReference>
<reference evidence="3 4" key="1">
    <citation type="journal article" date="2014" name="Nat. Commun.">
        <title>Klebsormidium flaccidum genome reveals primary factors for plant terrestrial adaptation.</title>
        <authorList>
            <person name="Hori K."/>
            <person name="Maruyama F."/>
            <person name="Fujisawa T."/>
            <person name="Togashi T."/>
            <person name="Yamamoto N."/>
            <person name="Seo M."/>
            <person name="Sato S."/>
            <person name="Yamada T."/>
            <person name="Mori H."/>
            <person name="Tajima N."/>
            <person name="Moriyama T."/>
            <person name="Ikeuchi M."/>
            <person name="Watanabe M."/>
            <person name="Wada H."/>
            <person name="Kobayashi K."/>
            <person name="Saito M."/>
            <person name="Masuda T."/>
            <person name="Sasaki-Sekimoto Y."/>
            <person name="Mashiguchi K."/>
            <person name="Awai K."/>
            <person name="Shimojima M."/>
            <person name="Masuda S."/>
            <person name="Iwai M."/>
            <person name="Nobusawa T."/>
            <person name="Narise T."/>
            <person name="Kondo S."/>
            <person name="Saito H."/>
            <person name="Sato R."/>
            <person name="Murakawa M."/>
            <person name="Ihara Y."/>
            <person name="Oshima-Yamada Y."/>
            <person name="Ohtaka K."/>
            <person name="Satoh M."/>
            <person name="Sonobe K."/>
            <person name="Ishii M."/>
            <person name="Ohtani R."/>
            <person name="Kanamori-Sato M."/>
            <person name="Honoki R."/>
            <person name="Miyazaki D."/>
            <person name="Mochizuki H."/>
            <person name="Umetsu J."/>
            <person name="Higashi K."/>
            <person name="Shibata D."/>
            <person name="Kamiya Y."/>
            <person name="Sato N."/>
            <person name="Nakamura Y."/>
            <person name="Tabata S."/>
            <person name="Ida S."/>
            <person name="Kurokawa K."/>
            <person name="Ohta H."/>
        </authorList>
    </citation>
    <scope>NUCLEOTIDE SEQUENCE [LARGE SCALE GENOMIC DNA]</scope>
    <source>
        <strain evidence="3 4">NIES-2285</strain>
    </source>
</reference>
<protein>
    <recommendedName>
        <fullName evidence="2">DUF1995 domain-containing protein</fullName>
    </recommendedName>
</protein>
<organism evidence="3 4">
    <name type="scientific">Klebsormidium nitens</name>
    <name type="common">Green alga</name>
    <name type="synonym">Ulothrix nitens</name>
    <dbReference type="NCBI Taxonomy" id="105231"/>
    <lineage>
        <taxon>Eukaryota</taxon>
        <taxon>Viridiplantae</taxon>
        <taxon>Streptophyta</taxon>
        <taxon>Klebsormidiophyceae</taxon>
        <taxon>Klebsormidiales</taxon>
        <taxon>Klebsormidiaceae</taxon>
        <taxon>Klebsormidium</taxon>
    </lineage>
</organism>
<evidence type="ECO:0000256" key="1">
    <source>
        <dbReference type="SAM" id="MobiDB-lite"/>
    </source>
</evidence>
<dbReference type="STRING" id="105231.A0A1Y1HKM1"/>
<proteinExistence type="predicted"/>
<evidence type="ECO:0000313" key="4">
    <source>
        <dbReference type="Proteomes" id="UP000054558"/>
    </source>
</evidence>
<feature type="domain" description="DUF1995" evidence="2">
    <location>
        <begin position="97"/>
        <end position="339"/>
    </location>
</feature>
<name>A0A1Y1HKM1_KLENI</name>
<evidence type="ECO:0000313" key="3">
    <source>
        <dbReference type="EMBL" id="GAQ79140.1"/>
    </source>
</evidence>
<dbReference type="OrthoDB" id="199922at2759"/>
<sequence length="350" mass="38853">MQHSGRSGGQMERSPRPSTVRVCSPLRPPCRACLKRLHQKTQTGQAAEVMAIHQLSSFVDKGSQKNKLCSRKSVLRKGGAGRGRVTASAAGGTVQYPEDYDEVLEQVRISTAAALKDGKQLIEIEFPTAGLDSTAGDAEGGMEMSMSMTAIREFCKMFVQTDQAPKTRIFFPDKKESVLARGGTFEGTPFKIDFLTSPSGLSDIGWEKKVKMTDRVQPSDEIFVVAYPYFNVNEMLAVEELWKDSAGPSGRPIIVFNGEMDRIRSGYYPPFFYPKLGQLAKTFLPKFEAAYYIHNFKGRYGGKLFRAYPGPWQVLRQNAQGQLEVIQESETMPTLKEVALNILPTINIGI</sequence>
<dbReference type="AlphaFoldDB" id="A0A1Y1HKM1"/>
<gene>
    <name evidence="3" type="ORF">KFL_000250170</name>
</gene>